<dbReference type="Gene3D" id="2.60.120.200">
    <property type="match status" value="1"/>
</dbReference>
<dbReference type="InterPro" id="IPR000998">
    <property type="entry name" value="MAM_dom"/>
</dbReference>
<dbReference type="Proteomes" id="UP000828390">
    <property type="component" value="Unassembled WGS sequence"/>
</dbReference>
<organism evidence="3 4">
    <name type="scientific">Dreissena polymorpha</name>
    <name type="common">Zebra mussel</name>
    <name type="synonym">Mytilus polymorpha</name>
    <dbReference type="NCBI Taxonomy" id="45954"/>
    <lineage>
        <taxon>Eukaryota</taxon>
        <taxon>Metazoa</taxon>
        <taxon>Spiralia</taxon>
        <taxon>Lophotrochozoa</taxon>
        <taxon>Mollusca</taxon>
        <taxon>Bivalvia</taxon>
        <taxon>Autobranchia</taxon>
        <taxon>Heteroconchia</taxon>
        <taxon>Euheterodonta</taxon>
        <taxon>Imparidentia</taxon>
        <taxon>Neoheterodontei</taxon>
        <taxon>Myida</taxon>
        <taxon>Dreissenoidea</taxon>
        <taxon>Dreissenidae</taxon>
        <taxon>Dreissena</taxon>
    </lineage>
</organism>
<evidence type="ECO:0000256" key="1">
    <source>
        <dbReference type="SAM" id="MobiDB-lite"/>
    </source>
</evidence>
<keyword evidence="4" id="KW-1185">Reference proteome</keyword>
<evidence type="ECO:0000313" key="4">
    <source>
        <dbReference type="Proteomes" id="UP000828390"/>
    </source>
</evidence>
<protein>
    <recommendedName>
        <fullName evidence="2">MAM domain-containing protein</fullName>
    </recommendedName>
</protein>
<feature type="domain" description="MAM" evidence="2">
    <location>
        <begin position="323"/>
        <end position="482"/>
    </location>
</feature>
<dbReference type="Pfam" id="PF01764">
    <property type="entry name" value="Lipase_3"/>
    <property type="match status" value="1"/>
</dbReference>
<comment type="caution">
    <text evidence="3">The sequence shown here is derived from an EMBL/GenBank/DDBJ whole genome shotgun (WGS) entry which is preliminary data.</text>
</comment>
<evidence type="ECO:0000259" key="2">
    <source>
        <dbReference type="PROSITE" id="PS50060"/>
    </source>
</evidence>
<dbReference type="SMART" id="SM00137">
    <property type="entry name" value="MAM"/>
    <property type="match status" value="1"/>
</dbReference>
<proteinExistence type="predicted"/>
<gene>
    <name evidence="3" type="ORF">DPMN_050738</name>
</gene>
<dbReference type="PROSITE" id="PS50060">
    <property type="entry name" value="MAM_2"/>
    <property type="match status" value="1"/>
</dbReference>
<dbReference type="CDD" id="cd06263">
    <property type="entry name" value="MAM"/>
    <property type="match status" value="1"/>
</dbReference>
<evidence type="ECO:0000313" key="3">
    <source>
        <dbReference type="EMBL" id="KAH3724911.1"/>
    </source>
</evidence>
<dbReference type="SUPFAM" id="SSF53474">
    <property type="entry name" value="alpha/beta-Hydrolases"/>
    <property type="match status" value="1"/>
</dbReference>
<reference evidence="3" key="1">
    <citation type="journal article" date="2019" name="bioRxiv">
        <title>The Genome of the Zebra Mussel, Dreissena polymorpha: A Resource for Invasive Species Research.</title>
        <authorList>
            <person name="McCartney M.A."/>
            <person name="Auch B."/>
            <person name="Kono T."/>
            <person name="Mallez S."/>
            <person name="Zhang Y."/>
            <person name="Obille A."/>
            <person name="Becker A."/>
            <person name="Abrahante J.E."/>
            <person name="Garbe J."/>
            <person name="Badalamenti J.P."/>
            <person name="Herman A."/>
            <person name="Mangelson H."/>
            <person name="Liachko I."/>
            <person name="Sullivan S."/>
            <person name="Sone E.D."/>
            <person name="Koren S."/>
            <person name="Silverstein K.A.T."/>
            <person name="Beckman K.B."/>
            <person name="Gohl D.M."/>
        </authorList>
    </citation>
    <scope>NUCLEOTIDE SEQUENCE</scope>
    <source>
        <strain evidence="3">Duluth1</strain>
        <tissue evidence="3">Whole animal</tissue>
    </source>
</reference>
<dbReference type="CDD" id="cd00519">
    <property type="entry name" value="Lipase_3"/>
    <property type="match status" value="1"/>
</dbReference>
<dbReference type="Gene3D" id="3.40.50.1820">
    <property type="entry name" value="alpha/beta hydrolase"/>
    <property type="match status" value="1"/>
</dbReference>
<name>A0A9D4CIP6_DREPO</name>
<dbReference type="Pfam" id="PF00629">
    <property type="entry name" value="MAM"/>
    <property type="match status" value="1"/>
</dbReference>
<accession>A0A9D4CIP6</accession>
<feature type="region of interest" description="Disordered" evidence="1">
    <location>
        <begin position="345"/>
        <end position="364"/>
    </location>
</feature>
<sequence>MIIKEDSQCFLYSDEGLAFDPTKAKIFAGLSAAAYAESKYLQKCIQRVVPGEDYSLVVAIGSKCNMGTTEYKECFAFVAISKTRKEILISFRGTAGDNDQIVDEALHWGKVPFGDNDVRVNKYFNNSFTKLYDPCVLNSVKELVVRNRDYNVVVTGHSLGGAMASLAAYALVTRNVVDKRRLFLYTYGMPRVGNKEYAYYHDRLVSNSWRIINGKDIVPRLPLISQGFYHHQKAVLYLADMTPTSRYNIYPDNEDPETMKGVGSKPDHKTYFGIPIGTFCETDLNYNPTMESRFQVNRCQVVSAQELDDMALAETTIKNVSESVCDFTRDFCDWIRTPNITFNFQRKNGPSDSNKKTGPSADRHNSASGYYVYADASDNEHKIAKLRSPNFVSGNYCIEFYYHMFGDDMGSLELLMYTSKTPRKAVFKKEGNQDNHWRHERGTVDTTKLGSADMHFEFVATIGKGYRSDIAIDFVSILKGKC</sequence>
<dbReference type="PANTHER" id="PTHR45908">
    <property type="entry name" value="PROTEIN CBG11750-RELATED"/>
    <property type="match status" value="1"/>
</dbReference>
<dbReference type="InterPro" id="IPR013320">
    <property type="entry name" value="ConA-like_dom_sf"/>
</dbReference>
<dbReference type="InterPro" id="IPR029058">
    <property type="entry name" value="AB_hydrolase_fold"/>
</dbReference>
<dbReference type="EMBL" id="JAIWYP010000012">
    <property type="protein sequence ID" value="KAH3724911.1"/>
    <property type="molecule type" value="Genomic_DNA"/>
</dbReference>
<dbReference type="SUPFAM" id="SSF49899">
    <property type="entry name" value="Concanavalin A-like lectins/glucanases"/>
    <property type="match status" value="1"/>
</dbReference>
<dbReference type="GO" id="GO:0016020">
    <property type="term" value="C:membrane"/>
    <property type="evidence" value="ECO:0007669"/>
    <property type="project" value="InterPro"/>
</dbReference>
<dbReference type="AlphaFoldDB" id="A0A9D4CIP6"/>
<reference evidence="3" key="2">
    <citation type="submission" date="2020-11" db="EMBL/GenBank/DDBJ databases">
        <authorList>
            <person name="McCartney M.A."/>
            <person name="Auch B."/>
            <person name="Kono T."/>
            <person name="Mallez S."/>
            <person name="Becker A."/>
            <person name="Gohl D.M."/>
            <person name="Silverstein K.A.T."/>
            <person name="Koren S."/>
            <person name="Bechman K.B."/>
            <person name="Herman A."/>
            <person name="Abrahante J.E."/>
            <person name="Garbe J."/>
        </authorList>
    </citation>
    <scope>NUCLEOTIDE SEQUENCE</scope>
    <source>
        <strain evidence="3">Duluth1</strain>
        <tissue evidence="3">Whole animal</tissue>
    </source>
</reference>
<dbReference type="InterPro" id="IPR002921">
    <property type="entry name" value="Fungal_lipase-type"/>
</dbReference>
<dbReference type="GO" id="GO:0006629">
    <property type="term" value="P:lipid metabolic process"/>
    <property type="evidence" value="ECO:0007669"/>
    <property type="project" value="InterPro"/>
</dbReference>